<proteinExistence type="predicted"/>
<dbReference type="Proteomes" id="UP000093053">
    <property type="component" value="Chromosome"/>
</dbReference>
<evidence type="ECO:0000313" key="1">
    <source>
        <dbReference type="EMBL" id="ANZ35625.1"/>
    </source>
</evidence>
<organism evidence="1 2">
    <name type="scientific">Lentzea guizhouensis</name>
    <dbReference type="NCBI Taxonomy" id="1586287"/>
    <lineage>
        <taxon>Bacteria</taxon>
        <taxon>Bacillati</taxon>
        <taxon>Actinomycetota</taxon>
        <taxon>Actinomycetes</taxon>
        <taxon>Pseudonocardiales</taxon>
        <taxon>Pseudonocardiaceae</taxon>
        <taxon>Lentzea</taxon>
    </lineage>
</organism>
<reference evidence="1 2" key="1">
    <citation type="submission" date="2016-07" db="EMBL/GenBank/DDBJ databases">
        <title>Complete genome sequence of the Lentzea guizhouensis DHS C013.</title>
        <authorList>
            <person name="Cao C."/>
        </authorList>
    </citation>
    <scope>NUCLEOTIDE SEQUENCE [LARGE SCALE GENOMIC DNA]</scope>
    <source>
        <strain evidence="1 2">DHS C013</strain>
    </source>
</reference>
<keyword evidence="2" id="KW-1185">Reference proteome</keyword>
<gene>
    <name evidence="1" type="ORF">BBK82_05565</name>
</gene>
<dbReference type="EMBL" id="CP016793">
    <property type="protein sequence ID" value="ANZ35625.1"/>
    <property type="molecule type" value="Genomic_DNA"/>
</dbReference>
<protein>
    <submittedName>
        <fullName evidence="1">Uncharacterized protein</fullName>
    </submittedName>
</protein>
<dbReference type="AlphaFoldDB" id="A0A1B2HD29"/>
<accession>A0A1B2HD29</accession>
<name>A0A1B2HD29_9PSEU</name>
<sequence>MPTVAASADLPVADHDGDRLLGEPVYLLGKWEQRDWRNVPGPFYGADTDTCWMGRQIAPHHIVYDDYGSEIVFRRTRG</sequence>
<dbReference type="KEGG" id="led:BBK82_05565"/>
<evidence type="ECO:0000313" key="2">
    <source>
        <dbReference type="Proteomes" id="UP000093053"/>
    </source>
</evidence>